<dbReference type="EMBL" id="LT960551">
    <property type="protein sequence ID" value="SOK58611.1"/>
    <property type="molecule type" value="Genomic_DNA"/>
</dbReference>
<dbReference type="OrthoDB" id="39600at10239"/>
<keyword evidence="3" id="KW-1185">Reference proteome</keyword>
<evidence type="ECO:0000313" key="4">
    <source>
        <dbReference type="Proteomes" id="UP000317227"/>
    </source>
</evidence>
<accession>A0A2C9CXR3</accession>
<dbReference type="EMBL" id="LR596615">
    <property type="protein sequence ID" value="VUE36380.1"/>
    <property type="molecule type" value="Genomic_DNA"/>
</dbReference>
<proteinExistence type="predicted"/>
<evidence type="ECO:0000313" key="1">
    <source>
        <dbReference type="EMBL" id="SOK58611.1"/>
    </source>
</evidence>
<dbReference type="Proteomes" id="UP000317227">
    <property type="component" value="Segment"/>
</dbReference>
<name>A0A2C9CXR3_9CAUD</name>
<dbReference type="KEGG" id="vg:40100752"/>
<gene>
    <name evidence="1" type="primary">g334</name>
</gene>
<protein>
    <submittedName>
        <fullName evidence="1">Uncharacterized protein</fullName>
    </submittedName>
</protein>
<sequence length="66" mass="7370">METGKYIVVSRDKTTRRCSMSATPIEHATESLAKAEAARLAQNNQEKDFTVLRVTATASVDKVTWR</sequence>
<organism evidence="1 3">
    <name type="scientific">Yersinia phage fHe-Yen9-04</name>
    <dbReference type="NCBI Taxonomy" id="2052742"/>
    <lineage>
        <taxon>Viruses</taxon>
        <taxon>Duplodnaviria</taxon>
        <taxon>Heunggongvirae</taxon>
        <taxon>Uroviricota</taxon>
        <taxon>Caudoviricetes</taxon>
        <taxon>Eneladusvirus</taxon>
        <taxon>Eneladusvirus Yen904</taxon>
    </lineage>
</organism>
<dbReference type="GeneID" id="40100752"/>
<reference evidence="2 4" key="3">
    <citation type="submission" date="2019-06" db="EMBL/GenBank/DDBJ databases">
        <authorList>
            <person name="Bower L."/>
            <person name="Leinonen R."/>
        </authorList>
    </citation>
    <scope>NUCLEOTIDE SEQUENCE [LARGE SCALE GENOMIC DNA]</scope>
</reference>
<reference evidence="1" key="1">
    <citation type="submission" date="2017-10" db="EMBL/GenBank/DDBJ databases">
        <authorList>
            <person name="Banno H."/>
            <person name="Chua N.-H."/>
        </authorList>
    </citation>
    <scope>NUCLEOTIDE SEQUENCE [LARGE SCALE GENOMIC DNA]</scope>
</reference>
<dbReference type="RefSeq" id="YP_009623944.1">
    <property type="nucleotide sequence ID" value="NC_042116.1"/>
</dbReference>
<evidence type="ECO:0000313" key="3">
    <source>
        <dbReference type="Proteomes" id="UP000240931"/>
    </source>
</evidence>
<dbReference type="Proteomes" id="UP000240931">
    <property type="component" value="Segment"/>
</dbReference>
<reference evidence="3" key="2">
    <citation type="submission" date="2017-10" db="EMBL/GenBank/DDBJ databases">
        <authorList>
            <person name="Skurnik M."/>
        </authorList>
    </citation>
    <scope>NUCLEOTIDE SEQUENCE [LARGE SCALE GENOMIC DNA]</scope>
</reference>
<evidence type="ECO:0000313" key="2">
    <source>
        <dbReference type="EMBL" id="VUE36380.1"/>
    </source>
</evidence>